<dbReference type="Pfam" id="PF07524">
    <property type="entry name" value="Bromo_TP"/>
    <property type="match status" value="1"/>
</dbReference>
<keyword evidence="4" id="KW-0539">Nucleus</keyword>
<dbReference type="GO" id="GO:0005634">
    <property type="term" value="C:nucleus"/>
    <property type="evidence" value="ECO:0007669"/>
    <property type="project" value="UniProtKB-SubCell"/>
</dbReference>
<feature type="region of interest" description="Disordered" evidence="5">
    <location>
        <begin position="228"/>
        <end position="271"/>
    </location>
</feature>
<keyword evidence="3" id="KW-0804">Transcription</keyword>
<name>A0ABD0Z2D0_9HEMI</name>
<evidence type="ECO:0000256" key="5">
    <source>
        <dbReference type="SAM" id="MobiDB-lite"/>
    </source>
</evidence>
<dbReference type="SMART" id="SM00576">
    <property type="entry name" value="BTP"/>
    <property type="match status" value="1"/>
</dbReference>
<dbReference type="Proteomes" id="UP001558652">
    <property type="component" value="Unassembled WGS sequence"/>
</dbReference>
<keyword evidence="2" id="KW-0805">Transcription regulation</keyword>
<evidence type="ECO:0000256" key="3">
    <source>
        <dbReference type="ARBA" id="ARBA00023163"/>
    </source>
</evidence>
<evidence type="ECO:0000256" key="4">
    <source>
        <dbReference type="ARBA" id="ARBA00023242"/>
    </source>
</evidence>
<dbReference type="Gene3D" id="1.10.20.10">
    <property type="entry name" value="Histone, subunit A"/>
    <property type="match status" value="1"/>
</dbReference>
<feature type="compositionally biased region" description="Basic residues" evidence="5">
    <location>
        <begin position="414"/>
        <end position="425"/>
    </location>
</feature>
<dbReference type="PANTHER" id="PTHR46452:SF1">
    <property type="entry name" value="TRANSCRIPTION INITIATION FACTOR TFIID SUBUNIT 3"/>
    <property type="match status" value="1"/>
</dbReference>
<dbReference type="InterPro" id="IPR006565">
    <property type="entry name" value="BTP"/>
</dbReference>
<feature type="region of interest" description="Disordered" evidence="5">
    <location>
        <begin position="77"/>
        <end position="105"/>
    </location>
</feature>
<sequence length="527" mass="58796">MVDNYTRESIKLCVAQICQVIGWNSIQTTPLELITDIVQDYIKGLARTTYNYAVLYQGYPLKQSPVSVDVMSTVENTSPLSSPKGNVFKRPGDPIPSDGSHVSRRPRQLFEDEVRPLREISSVMMTTSGFLSPAREGKLPEARTPSVNLDCVSSTELVNSQVVNSQIETKSEKKKKGKTIIETVKKNDKENKGKEEVGNDSLIEDENKVKKLVSMKETSKLKAFKSGALKTQSPGGTKIQKSNVQKVRSCSSSPMPVTHSNSFKNTKSLHNKSPKADKIAMVPSASKEQIQSTCDSINSSTEGKLFSEPDKQKLNIFRKISKVKEEHGALEFPDIKSEPEDIHSAWTPVDDTIEAVIQNGRNEIKEEVEIKEEHVDIEGPGSPSHYEPVVYSDDPSLPDTPSTPRTPELPRLMDHRKRKKEKHKDKRDLKEKYVVNSSLGSKPNKYVSETEGPLNFGFSFLHQYQFFTHTVLPTLILSQQSEADSSLNCLTRFYLVTRVASSALLGSCHICINSRWVASVAILMVLL</sequence>
<proteinExistence type="predicted"/>
<protein>
    <recommendedName>
        <fullName evidence="6">Bromodomain associated domain-containing protein</fullName>
    </recommendedName>
</protein>
<dbReference type="PANTHER" id="PTHR46452">
    <property type="entry name" value="TRANSCRIPTION INITIATION FACTOR TFIID SUBUNIT 3"/>
    <property type="match status" value="1"/>
</dbReference>
<feature type="region of interest" description="Disordered" evidence="5">
    <location>
        <begin position="371"/>
        <end position="427"/>
    </location>
</feature>
<feature type="compositionally biased region" description="Polar residues" evidence="5">
    <location>
        <begin position="229"/>
        <end position="266"/>
    </location>
</feature>
<feature type="domain" description="Bromodomain associated" evidence="6">
    <location>
        <begin position="3"/>
        <end position="82"/>
    </location>
</feature>
<evidence type="ECO:0000256" key="2">
    <source>
        <dbReference type="ARBA" id="ARBA00023015"/>
    </source>
</evidence>
<evidence type="ECO:0000313" key="7">
    <source>
        <dbReference type="EMBL" id="KAL1130268.1"/>
    </source>
</evidence>
<dbReference type="EMBL" id="JBFDAA010000008">
    <property type="protein sequence ID" value="KAL1130268.1"/>
    <property type="molecule type" value="Genomic_DNA"/>
</dbReference>
<reference evidence="7 8" key="1">
    <citation type="submission" date="2024-07" db="EMBL/GenBank/DDBJ databases">
        <title>Chromosome-level genome assembly of the water stick insect Ranatra chinensis (Heteroptera: Nepidae).</title>
        <authorList>
            <person name="Liu X."/>
        </authorList>
    </citation>
    <scope>NUCLEOTIDE SEQUENCE [LARGE SCALE GENOMIC DNA]</scope>
    <source>
        <strain evidence="7">Cailab_2021Rc</strain>
        <tissue evidence="7">Muscle</tissue>
    </source>
</reference>
<comment type="subcellular location">
    <subcellularLocation>
        <location evidence="1">Nucleus</location>
    </subcellularLocation>
</comment>
<evidence type="ECO:0000256" key="1">
    <source>
        <dbReference type="ARBA" id="ARBA00004123"/>
    </source>
</evidence>
<keyword evidence="8" id="KW-1185">Reference proteome</keyword>
<feature type="compositionally biased region" description="Low complexity" evidence="5">
    <location>
        <begin position="392"/>
        <end position="406"/>
    </location>
</feature>
<organism evidence="7 8">
    <name type="scientific">Ranatra chinensis</name>
    <dbReference type="NCBI Taxonomy" id="642074"/>
    <lineage>
        <taxon>Eukaryota</taxon>
        <taxon>Metazoa</taxon>
        <taxon>Ecdysozoa</taxon>
        <taxon>Arthropoda</taxon>
        <taxon>Hexapoda</taxon>
        <taxon>Insecta</taxon>
        <taxon>Pterygota</taxon>
        <taxon>Neoptera</taxon>
        <taxon>Paraneoptera</taxon>
        <taxon>Hemiptera</taxon>
        <taxon>Heteroptera</taxon>
        <taxon>Panheteroptera</taxon>
        <taxon>Nepomorpha</taxon>
        <taxon>Nepidae</taxon>
        <taxon>Ranatrinae</taxon>
        <taxon>Ranatra</taxon>
    </lineage>
</organism>
<evidence type="ECO:0000313" key="8">
    <source>
        <dbReference type="Proteomes" id="UP001558652"/>
    </source>
</evidence>
<evidence type="ECO:0000259" key="6">
    <source>
        <dbReference type="SMART" id="SM00576"/>
    </source>
</evidence>
<dbReference type="AlphaFoldDB" id="A0ABD0Z2D0"/>
<accession>A0ABD0Z2D0</accession>
<gene>
    <name evidence="7" type="ORF">AAG570_013206</name>
</gene>
<dbReference type="InterPro" id="IPR009072">
    <property type="entry name" value="Histone-fold"/>
</dbReference>
<comment type="caution">
    <text evidence="7">The sequence shown here is derived from an EMBL/GenBank/DDBJ whole genome shotgun (WGS) entry which is preliminary data.</text>
</comment>